<proteinExistence type="predicted"/>
<sequence>MTEIIFECDAVAVVMNHPKLQLRSFKLRVTCSGIHRHRQVDCAAKICSALMPMLSGAEQLALMQWRRDWAHDSTVTPSATWHQLLRPFIGAKTLHICRNLRQVVARALQADDAGLDPRLLPSLQELVPDTSKGYTNGSFTPFIHTRQIAGRPVSVRVGSD</sequence>
<organism evidence="1 2">
    <name type="scientific">Lactarius akahatsu</name>
    <dbReference type="NCBI Taxonomy" id="416441"/>
    <lineage>
        <taxon>Eukaryota</taxon>
        <taxon>Fungi</taxon>
        <taxon>Dikarya</taxon>
        <taxon>Basidiomycota</taxon>
        <taxon>Agaricomycotina</taxon>
        <taxon>Agaricomycetes</taxon>
        <taxon>Russulales</taxon>
        <taxon>Russulaceae</taxon>
        <taxon>Lactarius</taxon>
    </lineage>
</organism>
<keyword evidence="2" id="KW-1185">Reference proteome</keyword>
<accession>A0AAD4LR31</accession>
<protein>
    <submittedName>
        <fullName evidence="1">Uncharacterized protein</fullName>
    </submittedName>
</protein>
<reference evidence="1" key="1">
    <citation type="submission" date="2022-01" db="EMBL/GenBank/DDBJ databases">
        <title>Comparative genomics reveals a dynamic genome evolution in the ectomycorrhizal milk-cap (Lactarius) mushrooms.</title>
        <authorList>
            <consortium name="DOE Joint Genome Institute"/>
            <person name="Lebreton A."/>
            <person name="Tang N."/>
            <person name="Kuo A."/>
            <person name="LaButti K."/>
            <person name="Drula E."/>
            <person name="Barry K."/>
            <person name="Clum A."/>
            <person name="Lipzen A."/>
            <person name="Mousain D."/>
            <person name="Ng V."/>
            <person name="Wang R."/>
            <person name="Wang X."/>
            <person name="Dai Y."/>
            <person name="Henrissat B."/>
            <person name="Grigoriev I.V."/>
            <person name="Guerin-Laguette A."/>
            <person name="Yu F."/>
            <person name="Martin F.M."/>
        </authorList>
    </citation>
    <scope>NUCLEOTIDE SEQUENCE</scope>
    <source>
        <strain evidence="1">QP</strain>
    </source>
</reference>
<evidence type="ECO:0000313" key="2">
    <source>
        <dbReference type="Proteomes" id="UP001201163"/>
    </source>
</evidence>
<gene>
    <name evidence="1" type="ORF">EDB92DRAFT_1844653</name>
</gene>
<dbReference type="AlphaFoldDB" id="A0AAD4LR31"/>
<comment type="caution">
    <text evidence="1">The sequence shown here is derived from an EMBL/GenBank/DDBJ whole genome shotgun (WGS) entry which is preliminary data.</text>
</comment>
<dbReference type="EMBL" id="JAKELL010000010">
    <property type="protein sequence ID" value="KAH8996016.1"/>
    <property type="molecule type" value="Genomic_DNA"/>
</dbReference>
<dbReference type="Proteomes" id="UP001201163">
    <property type="component" value="Unassembled WGS sequence"/>
</dbReference>
<name>A0AAD4LR31_9AGAM</name>
<evidence type="ECO:0000313" key="1">
    <source>
        <dbReference type="EMBL" id="KAH8996016.1"/>
    </source>
</evidence>